<keyword evidence="5 8" id="KW-0680">Restriction system</keyword>
<dbReference type="GO" id="GO:0009307">
    <property type="term" value="P:DNA restriction-modification system"/>
    <property type="evidence" value="ECO:0007669"/>
    <property type="project" value="UniProtKB-KW"/>
</dbReference>
<proteinExistence type="inferred from homology"/>
<feature type="domain" description="DNA methylase N-4/N-6" evidence="10">
    <location>
        <begin position="36"/>
        <end position="241"/>
    </location>
</feature>
<keyword evidence="4 8" id="KW-0949">S-adenosyl-L-methionine</keyword>
<evidence type="ECO:0000256" key="7">
    <source>
        <dbReference type="ARBA" id="ARBA00049120"/>
    </source>
</evidence>
<dbReference type="EC" id="2.1.1.113" evidence="8"/>
<dbReference type="GO" id="GO:0008170">
    <property type="term" value="F:N-methyltransferase activity"/>
    <property type="evidence" value="ECO:0007669"/>
    <property type="project" value="InterPro"/>
</dbReference>
<dbReference type="GO" id="GO:0015667">
    <property type="term" value="F:site-specific DNA-methyltransferase (cytosine-N4-specific) activity"/>
    <property type="evidence" value="ECO:0007669"/>
    <property type="project" value="UniProtKB-EC"/>
</dbReference>
<feature type="region of interest" description="Disordered" evidence="9">
    <location>
        <begin position="169"/>
        <end position="208"/>
    </location>
</feature>
<dbReference type="Proteomes" id="UP000219689">
    <property type="component" value="Unassembled WGS sequence"/>
</dbReference>
<dbReference type="PROSITE" id="PS00093">
    <property type="entry name" value="N4_MTASE"/>
    <property type="match status" value="1"/>
</dbReference>
<accession>A0A2A5QRG0</accession>
<dbReference type="InterPro" id="IPR029063">
    <property type="entry name" value="SAM-dependent_MTases_sf"/>
</dbReference>
<organism evidence="11 12">
    <name type="scientific">Natrinema ejinorense</name>
    <dbReference type="NCBI Taxonomy" id="373386"/>
    <lineage>
        <taxon>Archaea</taxon>
        <taxon>Methanobacteriati</taxon>
        <taxon>Methanobacteriota</taxon>
        <taxon>Stenosarchaea group</taxon>
        <taxon>Halobacteria</taxon>
        <taxon>Halobacteriales</taxon>
        <taxon>Natrialbaceae</taxon>
        <taxon>Natrinema</taxon>
    </lineage>
</organism>
<sequence>MTDESVTSPIGIDRWVNDIHQGDATDTLSELPESSVHCVMTSPPYFGLRDYGVEGQIGLEESLDEYIDALLEVAAELRRVLRDDASWWLNLGDTFANKSKMLVPHRVAIALEDAGWVVRADAVWHKPSGMPSSAHDRLNETKEFLFHLTPKPEYWFNLDAIREPHDPVSIERSTRSDTRHQHSQRQSVASEETLNPRQFTHPNGKNPGDVFEINPAQFPDTHFAVYPEVLCEAPIKSSCPPKVCAVCGTPYERGVEKIDPWEVEDPDREQLRRAINIYESSDLTEEHLEAVRAFGFADTAAGKEQIRSGLNTDDVEKLALEAKEVLQGYFREFTTTFERTLGWKQACDCPTVGEYTEPGIVLDPFGGAGTTALVAKRLGRRFIGIDLNPEYVAMAQKRVGLTVDQPEYLLDEVETSLTAYTDGGDQQLSAGSDRSEGSR</sequence>
<reference evidence="11 12" key="1">
    <citation type="submission" date="2017-09" db="EMBL/GenBank/DDBJ databases">
        <title>Genome sequences of Natrinema ejinorence JCM 13890T.</title>
        <authorList>
            <person name="Roh S.W."/>
            <person name="Kim Y.B."/>
            <person name="Kim J.Y."/>
        </authorList>
    </citation>
    <scope>NUCLEOTIDE SEQUENCE [LARGE SCALE GENOMIC DNA]</scope>
    <source>
        <strain evidence="11 12">JCM 13890</strain>
    </source>
</reference>
<dbReference type="CDD" id="cd02440">
    <property type="entry name" value="AdoMet_MTases"/>
    <property type="match status" value="1"/>
</dbReference>
<evidence type="ECO:0000256" key="5">
    <source>
        <dbReference type="ARBA" id="ARBA00022747"/>
    </source>
</evidence>
<keyword evidence="12" id="KW-1185">Reference proteome</keyword>
<comment type="caution">
    <text evidence="11">The sequence shown here is derived from an EMBL/GenBank/DDBJ whole genome shotgun (WGS) entry which is preliminary data.</text>
</comment>
<dbReference type="OrthoDB" id="38200at2157"/>
<evidence type="ECO:0000256" key="3">
    <source>
        <dbReference type="ARBA" id="ARBA00022679"/>
    </source>
</evidence>
<dbReference type="AlphaFoldDB" id="A0A2A5QRG0"/>
<keyword evidence="6" id="KW-0238">DNA-binding</keyword>
<evidence type="ECO:0000259" key="10">
    <source>
        <dbReference type="Pfam" id="PF01555"/>
    </source>
</evidence>
<dbReference type="SUPFAM" id="SSF53335">
    <property type="entry name" value="S-adenosyl-L-methionine-dependent methyltransferases"/>
    <property type="match status" value="2"/>
</dbReference>
<dbReference type="Gene3D" id="3.40.50.150">
    <property type="entry name" value="Vaccinia Virus protein VP39"/>
    <property type="match status" value="2"/>
</dbReference>
<evidence type="ECO:0000313" key="12">
    <source>
        <dbReference type="Proteomes" id="UP000219689"/>
    </source>
</evidence>
<dbReference type="PRINTS" id="PR00508">
    <property type="entry name" value="S21N4MTFRASE"/>
</dbReference>
<dbReference type="GO" id="GO:0003677">
    <property type="term" value="F:DNA binding"/>
    <property type="evidence" value="ECO:0007669"/>
    <property type="project" value="UniProtKB-KW"/>
</dbReference>
<feature type="compositionally biased region" description="Basic and acidic residues" evidence="9">
    <location>
        <begin position="169"/>
        <end position="180"/>
    </location>
</feature>
<feature type="domain" description="DNA methylase N-4/N-6" evidence="10">
    <location>
        <begin position="359"/>
        <end position="397"/>
    </location>
</feature>
<evidence type="ECO:0000256" key="6">
    <source>
        <dbReference type="ARBA" id="ARBA00023125"/>
    </source>
</evidence>
<protein>
    <recommendedName>
        <fullName evidence="8">Type II methyltransferase</fullName>
        <ecNumber evidence="8">2.1.1.113</ecNumber>
    </recommendedName>
    <alternativeName>
        <fullName evidence="8">N-4 cytosine-specific methyltransferase</fullName>
    </alternativeName>
</protein>
<evidence type="ECO:0000313" key="11">
    <source>
        <dbReference type="EMBL" id="PCR89427.1"/>
    </source>
</evidence>
<name>A0A2A5QRG0_9EURY</name>
<dbReference type="Pfam" id="PF01555">
    <property type="entry name" value="N6_N4_Mtase"/>
    <property type="match status" value="2"/>
</dbReference>
<dbReference type="GO" id="GO:0032259">
    <property type="term" value="P:methylation"/>
    <property type="evidence" value="ECO:0007669"/>
    <property type="project" value="UniProtKB-KW"/>
</dbReference>
<evidence type="ECO:0000256" key="2">
    <source>
        <dbReference type="ARBA" id="ARBA00022603"/>
    </source>
</evidence>
<evidence type="ECO:0000256" key="1">
    <source>
        <dbReference type="ARBA" id="ARBA00010203"/>
    </source>
</evidence>
<dbReference type="InterPro" id="IPR017985">
    <property type="entry name" value="MeTrfase_CN4_CS"/>
</dbReference>
<keyword evidence="3 11" id="KW-0808">Transferase</keyword>
<evidence type="ECO:0000256" key="9">
    <source>
        <dbReference type="SAM" id="MobiDB-lite"/>
    </source>
</evidence>
<gene>
    <name evidence="11" type="ORF">CP557_02075</name>
</gene>
<keyword evidence="2 8" id="KW-0489">Methyltransferase</keyword>
<dbReference type="InterPro" id="IPR001091">
    <property type="entry name" value="RM_Methyltransferase"/>
</dbReference>
<dbReference type="InterPro" id="IPR002941">
    <property type="entry name" value="DNA_methylase_N4/N6"/>
</dbReference>
<dbReference type="EMBL" id="NXNI01000001">
    <property type="protein sequence ID" value="PCR89427.1"/>
    <property type="molecule type" value="Genomic_DNA"/>
</dbReference>
<comment type="similarity">
    <text evidence="1">Belongs to the N(4)/N(6)-methyltransferase family. N(4) subfamily.</text>
</comment>
<comment type="catalytic activity">
    <reaction evidence="7 8">
        <text>a 2'-deoxycytidine in DNA + S-adenosyl-L-methionine = an N(4)-methyl-2'-deoxycytidine in DNA + S-adenosyl-L-homocysteine + H(+)</text>
        <dbReference type="Rhea" id="RHEA:16857"/>
        <dbReference type="Rhea" id="RHEA-COMP:11369"/>
        <dbReference type="Rhea" id="RHEA-COMP:13674"/>
        <dbReference type="ChEBI" id="CHEBI:15378"/>
        <dbReference type="ChEBI" id="CHEBI:57856"/>
        <dbReference type="ChEBI" id="CHEBI:59789"/>
        <dbReference type="ChEBI" id="CHEBI:85452"/>
        <dbReference type="ChEBI" id="CHEBI:137933"/>
        <dbReference type="EC" id="2.1.1.113"/>
    </reaction>
</comment>
<feature type="compositionally biased region" description="Polar residues" evidence="9">
    <location>
        <begin position="184"/>
        <end position="203"/>
    </location>
</feature>
<evidence type="ECO:0000256" key="8">
    <source>
        <dbReference type="RuleBase" id="RU362026"/>
    </source>
</evidence>
<evidence type="ECO:0000256" key="4">
    <source>
        <dbReference type="ARBA" id="ARBA00022691"/>
    </source>
</evidence>